<dbReference type="RefSeq" id="XP_016293088.1">
    <property type="nucleotide sequence ID" value="XM_016435373.1"/>
</dbReference>
<dbReference type="AlphaFoldDB" id="V5EZ52"/>
<evidence type="ECO:0000256" key="4">
    <source>
        <dbReference type="ARBA" id="ARBA00023136"/>
    </source>
</evidence>
<sequence length="414" mass="44017">MSTSDASSHAFKKWASLLVLIFFTSVTSIVSQRSRGAGQARYSIATSVFMSELFKLSLGFAMAVCSKRTQTAPATDGTTLPLFSEKRPSQDSDDASSSSSSSSDGRPVSPVSPRSPPMAPTAPSLQDKVRHVFGEIYCPSAWMMGVPALVYVCQNMLQLAANSYLSSIAYQGLSQLKLITAAVISSYLFRTTLLSSRQWLCLPILLTGVVFLVQKPISHHDVMDAAAMLSSTEPGFDSPFKHRLAGSTALLGSAVALARQHASAQLAVGALLMVLACTCGSYAGVYIETKLKTSMSVPLSVRNAQLATFAMITAGAAVVFEAIAQARWAPFNNFTALAWFTVVLRGLAGYVVSATLRYADTIMKGFATSLAIITTIAMESILTSQLPSSTQFVGSSLVLASTYCYIRVGAARKP</sequence>
<evidence type="ECO:0000256" key="1">
    <source>
        <dbReference type="ARBA" id="ARBA00004141"/>
    </source>
</evidence>
<organism evidence="8 9">
    <name type="scientific">Kalmanozyma brasiliensis (strain GHG001)</name>
    <name type="common">Yeast</name>
    <name type="synonym">Pseudozyma brasiliensis</name>
    <dbReference type="NCBI Taxonomy" id="1365824"/>
    <lineage>
        <taxon>Eukaryota</taxon>
        <taxon>Fungi</taxon>
        <taxon>Dikarya</taxon>
        <taxon>Basidiomycota</taxon>
        <taxon>Ustilaginomycotina</taxon>
        <taxon>Ustilaginomycetes</taxon>
        <taxon>Ustilaginales</taxon>
        <taxon>Ustilaginaceae</taxon>
        <taxon>Kalmanozyma</taxon>
    </lineage>
</organism>
<gene>
    <name evidence="8" type="ORF">PSEUBRA_SCAF18g04675</name>
</gene>
<evidence type="ECO:0000256" key="2">
    <source>
        <dbReference type="ARBA" id="ARBA00022692"/>
    </source>
</evidence>
<dbReference type="PANTHER" id="PTHR10231">
    <property type="entry name" value="NUCLEOTIDE-SUGAR TRANSMEMBRANE TRANSPORTER"/>
    <property type="match status" value="1"/>
</dbReference>
<feature type="transmembrane region" description="Helical" evidence="6">
    <location>
        <begin position="336"/>
        <end position="359"/>
    </location>
</feature>
<keyword evidence="4 6" id="KW-0472">Membrane</keyword>
<dbReference type="Pfam" id="PF04142">
    <property type="entry name" value="Nuc_sug_transp"/>
    <property type="match status" value="1"/>
</dbReference>
<evidence type="ECO:0000256" key="6">
    <source>
        <dbReference type="SAM" id="Phobius"/>
    </source>
</evidence>
<evidence type="ECO:0000256" key="7">
    <source>
        <dbReference type="SAM" id="SignalP"/>
    </source>
</evidence>
<feature type="transmembrane region" description="Helical" evidence="6">
    <location>
        <begin position="306"/>
        <end position="324"/>
    </location>
</feature>
<proteinExistence type="predicted"/>
<keyword evidence="3 6" id="KW-1133">Transmembrane helix</keyword>
<dbReference type="OMA" id="RYADTIM"/>
<feature type="signal peptide" evidence="7">
    <location>
        <begin position="1"/>
        <end position="31"/>
    </location>
</feature>
<feature type="chain" id="PRO_5004732235" description="UDP-galactose transporter" evidence="7">
    <location>
        <begin position="32"/>
        <end position="414"/>
    </location>
</feature>
<dbReference type="GO" id="GO:0000139">
    <property type="term" value="C:Golgi membrane"/>
    <property type="evidence" value="ECO:0007669"/>
    <property type="project" value="InterPro"/>
</dbReference>
<dbReference type="Proteomes" id="UP000019377">
    <property type="component" value="Unassembled WGS sequence"/>
</dbReference>
<dbReference type="GO" id="GO:0015165">
    <property type="term" value="F:pyrimidine nucleotide-sugar transmembrane transporter activity"/>
    <property type="evidence" value="ECO:0007669"/>
    <property type="project" value="InterPro"/>
</dbReference>
<feature type="region of interest" description="Disordered" evidence="5">
    <location>
        <begin position="72"/>
        <end position="124"/>
    </location>
</feature>
<evidence type="ECO:0008006" key="10">
    <source>
        <dbReference type="Google" id="ProtNLM"/>
    </source>
</evidence>
<reference evidence="9" key="1">
    <citation type="journal article" date="2013" name="Genome Announc.">
        <title>Draft genome sequence of Pseudozyma brasiliensis sp. nov. strain GHG001, a high producer of endo-1,4-xylanase isolated from an insect pest of sugarcane.</title>
        <authorList>
            <person name="Oliveira J.V.D.C."/>
            <person name="dos Santos R.A.C."/>
            <person name="Borges T.A."/>
            <person name="Riano-Pachon D.M."/>
            <person name="Goldman G.H."/>
        </authorList>
    </citation>
    <scope>NUCLEOTIDE SEQUENCE [LARGE SCALE GENOMIC DNA]</scope>
    <source>
        <strain evidence="9">GHG001</strain>
    </source>
</reference>
<evidence type="ECO:0000256" key="3">
    <source>
        <dbReference type="ARBA" id="ARBA00022989"/>
    </source>
</evidence>
<accession>V5EZ52</accession>
<comment type="subcellular location">
    <subcellularLocation>
        <location evidence="1">Membrane</location>
        <topology evidence="1">Multi-pass membrane protein</topology>
    </subcellularLocation>
</comment>
<dbReference type="eggNOG" id="KOG2234">
    <property type="taxonomic scope" value="Eukaryota"/>
</dbReference>
<dbReference type="HOGENOM" id="CLU_040308_0_0_1"/>
<keyword evidence="9" id="KW-1185">Reference proteome</keyword>
<dbReference type="OrthoDB" id="408493at2759"/>
<evidence type="ECO:0000313" key="8">
    <source>
        <dbReference type="EMBL" id="EST08099.1"/>
    </source>
</evidence>
<keyword evidence="2 6" id="KW-0812">Transmembrane</keyword>
<dbReference type="EMBL" id="KI545860">
    <property type="protein sequence ID" value="EST08099.1"/>
    <property type="molecule type" value="Genomic_DNA"/>
</dbReference>
<protein>
    <recommendedName>
        <fullName evidence="10">UDP-galactose transporter</fullName>
    </recommendedName>
</protein>
<dbReference type="InterPro" id="IPR007271">
    <property type="entry name" value="Nuc_sug_transpt"/>
</dbReference>
<evidence type="ECO:0000256" key="5">
    <source>
        <dbReference type="SAM" id="MobiDB-lite"/>
    </source>
</evidence>
<evidence type="ECO:0000313" key="9">
    <source>
        <dbReference type="Proteomes" id="UP000019377"/>
    </source>
</evidence>
<feature type="transmembrane region" description="Helical" evidence="6">
    <location>
        <begin position="266"/>
        <end position="285"/>
    </location>
</feature>
<name>V5EZ52_KALBG</name>
<dbReference type="GeneID" id="27417993"/>
<feature type="compositionally biased region" description="Low complexity" evidence="5">
    <location>
        <begin position="95"/>
        <end position="112"/>
    </location>
</feature>
<keyword evidence="7" id="KW-0732">Signal</keyword>